<gene>
    <name evidence="2" type="ORF">CHYS00102_LOCUS16605</name>
</gene>
<accession>A0A7S1FTL1</accession>
<sequence length="288" mass="32241">MSNTVSRKGRADREGRNIRQKQQTAASVLFSASKKTEKETEIIDIVSDEEGDESIPETNKVSREVINIDDSIPKAKEYYRIYCDLDGVLVDFEKGVRNLSGGRGPSDMSTRRMWSIVAKDDSFYENLPWTPDGRTLWAAILPLQPDILTGVPMTIKSRAQKASWCKRELPSVLLDSKNGYLNGVVLNVNHVDYAGRTKSREHGIVTGNRAKKDWSSALDATRLNGPSEIVVNVLTCWSKNKHCESGANCVLIDDRLDLKEAWIKKGGIFIHHISTKKTLLELKALNIL</sequence>
<protein>
    <submittedName>
        <fullName evidence="2">Uncharacterized protein</fullName>
    </submittedName>
</protein>
<evidence type="ECO:0000313" key="2">
    <source>
        <dbReference type="EMBL" id="CAD8889400.1"/>
    </source>
</evidence>
<dbReference type="AlphaFoldDB" id="A0A7S1FTL1"/>
<proteinExistence type="predicted"/>
<reference evidence="2" key="1">
    <citation type="submission" date="2021-01" db="EMBL/GenBank/DDBJ databases">
        <authorList>
            <person name="Corre E."/>
            <person name="Pelletier E."/>
            <person name="Niang G."/>
            <person name="Scheremetjew M."/>
            <person name="Finn R."/>
            <person name="Kale V."/>
            <person name="Holt S."/>
            <person name="Cochrane G."/>
            <person name="Meng A."/>
            <person name="Brown T."/>
            <person name="Cohen L."/>
        </authorList>
    </citation>
    <scope>NUCLEOTIDE SEQUENCE</scope>
    <source>
        <strain evidence="2">308</strain>
    </source>
</reference>
<name>A0A7S1FTL1_9STRA</name>
<dbReference type="EMBL" id="HBFR01023124">
    <property type="protein sequence ID" value="CAD8889400.1"/>
    <property type="molecule type" value="Transcribed_RNA"/>
</dbReference>
<feature type="region of interest" description="Disordered" evidence="1">
    <location>
        <begin position="1"/>
        <end position="38"/>
    </location>
</feature>
<evidence type="ECO:0000256" key="1">
    <source>
        <dbReference type="SAM" id="MobiDB-lite"/>
    </source>
</evidence>
<organism evidence="2">
    <name type="scientific">Corethron hystrix</name>
    <dbReference type="NCBI Taxonomy" id="216773"/>
    <lineage>
        <taxon>Eukaryota</taxon>
        <taxon>Sar</taxon>
        <taxon>Stramenopiles</taxon>
        <taxon>Ochrophyta</taxon>
        <taxon>Bacillariophyta</taxon>
        <taxon>Coscinodiscophyceae</taxon>
        <taxon>Corethrophycidae</taxon>
        <taxon>Corethrales</taxon>
        <taxon>Corethraceae</taxon>
        <taxon>Corethron</taxon>
    </lineage>
</organism>